<reference evidence="1 2" key="1">
    <citation type="submission" date="2019-12" db="EMBL/GenBank/DDBJ databases">
        <authorList>
            <person name="Zhang Y.-J."/>
        </authorList>
    </citation>
    <scope>NUCLEOTIDE SEQUENCE [LARGE SCALE GENOMIC DNA]</scope>
    <source>
        <strain evidence="1 2">H18S-6</strain>
    </source>
</reference>
<evidence type="ECO:0000313" key="1">
    <source>
        <dbReference type="EMBL" id="KAE9629623.1"/>
    </source>
</evidence>
<accession>A0A6A4RFT4</accession>
<dbReference type="RefSeq" id="WP_158979655.1">
    <property type="nucleotide sequence ID" value="NZ_WSFO01000006.1"/>
</dbReference>
<dbReference type="EMBL" id="WSFO01000006">
    <property type="protein sequence ID" value="KAE9629623.1"/>
    <property type="molecule type" value="Genomic_DNA"/>
</dbReference>
<organism evidence="1 2">
    <name type="scientific">Parasedimentitalea maritima</name>
    <dbReference type="NCBI Taxonomy" id="2578117"/>
    <lineage>
        <taxon>Bacteria</taxon>
        <taxon>Pseudomonadati</taxon>
        <taxon>Pseudomonadota</taxon>
        <taxon>Alphaproteobacteria</taxon>
        <taxon>Rhodobacterales</taxon>
        <taxon>Paracoccaceae</taxon>
        <taxon>Parasedimentitalea</taxon>
    </lineage>
</organism>
<evidence type="ECO:0000313" key="2">
    <source>
        <dbReference type="Proteomes" id="UP000441586"/>
    </source>
</evidence>
<gene>
    <name evidence="1" type="ORF">GP644_11445</name>
</gene>
<protein>
    <submittedName>
        <fullName evidence="1">Uncharacterized protein</fullName>
    </submittedName>
</protein>
<comment type="caution">
    <text evidence="1">The sequence shown here is derived from an EMBL/GenBank/DDBJ whole genome shotgun (WGS) entry which is preliminary data.</text>
</comment>
<name>A0A6A4RFT4_9RHOB</name>
<dbReference type="Proteomes" id="UP000441586">
    <property type="component" value="Unassembled WGS sequence"/>
</dbReference>
<dbReference type="AlphaFoldDB" id="A0A6A4RFT4"/>
<sequence>MAELCAQYGDIAAGCQIDATIEIWVMGCADICVEQWTASANKISPPSVGGLIRLMGV</sequence>
<proteinExistence type="predicted"/>